<feature type="transmembrane region" description="Helical" evidence="2">
    <location>
        <begin position="272"/>
        <end position="291"/>
    </location>
</feature>
<reference evidence="4" key="1">
    <citation type="submission" date="2016-10" db="EMBL/GenBank/DDBJ databases">
        <authorList>
            <person name="Varghese N."/>
            <person name="Submissions S."/>
        </authorList>
    </citation>
    <scope>NUCLEOTIDE SEQUENCE [LARGE SCALE GENOMIC DNA]</scope>
    <source>
        <strain evidence="4">DSM 44675</strain>
    </source>
</reference>
<proteinExistence type="predicted"/>
<gene>
    <name evidence="3" type="ORF">SAMN05444583_10729</name>
</gene>
<evidence type="ECO:0000256" key="1">
    <source>
        <dbReference type="SAM" id="MobiDB-lite"/>
    </source>
</evidence>
<feature type="transmembrane region" description="Helical" evidence="2">
    <location>
        <begin position="120"/>
        <end position="141"/>
    </location>
</feature>
<evidence type="ECO:0000313" key="3">
    <source>
        <dbReference type="EMBL" id="SEL22956.1"/>
    </source>
</evidence>
<protein>
    <submittedName>
        <fullName evidence="3">Uncharacterized protein</fullName>
    </submittedName>
</protein>
<feature type="region of interest" description="Disordered" evidence="1">
    <location>
        <begin position="1"/>
        <end position="25"/>
    </location>
</feature>
<feature type="transmembrane region" description="Helical" evidence="2">
    <location>
        <begin position="327"/>
        <end position="352"/>
    </location>
</feature>
<sequence length="501" mass="50394">MRSSDTLRRPSRRRTPAAPRPTPNPEQVRTLLAVALRPALVALALIAACILVTLVAANSDLTGTSGAVAASWLAVHQVQLTIGGASLGVLPLVPTILMIWSVARGCAHAVTEQTPRHEQLWVLGAALAGPLLVTALALAVIKDASSVIALAPPNALAAFAWVLGVHLIGAGIGMGSKLWRPICARLGVPEWARASARPALRAGLALLASGAALTAVALISSWAEVGELLEAGDGFGGALGLTLLSILYLPNLAVGSAAMLVGSTAHIGEASLSVFTVVGGPLPALPLLGAVPAGPSGGGWPALLLIPAVLGVQLGRDCAHRAGGPSVAVRKVLVAAAVAALALGLLGFAAGGELGSFGTVGVDLATFTGLSFAWFAVFGSLTALVVARRGGGGQEREASKPVDQPDPPRTYTLAARMLDRPEPPPVKELPGASYIEGEVVVEGEVVDSGGDPAAQSGDHGVDATEAVDAEIDDAVVDAEVADVTSDPAEADLPEGTRTSSD</sequence>
<dbReference type="Proteomes" id="UP000198677">
    <property type="component" value="Unassembled WGS sequence"/>
</dbReference>
<keyword evidence="4" id="KW-1185">Reference proteome</keyword>
<feature type="transmembrane region" description="Helical" evidence="2">
    <location>
        <begin position="200"/>
        <end position="223"/>
    </location>
</feature>
<feature type="transmembrane region" description="Helical" evidence="2">
    <location>
        <begin position="297"/>
        <end position="315"/>
    </location>
</feature>
<keyword evidence="2" id="KW-1133">Transmembrane helix</keyword>
<dbReference type="InterPro" id="IPR045931">
    <property type="entry name" value="DUF6350"/>
</dbReference>
<evidence type="ECO:0000313" key="4">
    <source>
        <dbReference type="Proteomes" id="UP000198677"/>
    </source>
</evidence>
<evidence type="ECO:0000256" key="2">
    <source>
        <dbReference type="SAM" id="Phobius"/>
    </source>
</evidence>
<feature type="region of interest" description="Disordered" evidence="1">
    <location>
        <begin position="480"/>
        <end position="501"/>
    </location>
</feature>
<dbReference type="EMBL" id="FOAW01000007">
    <property type="protein sequence ID" value="SEL22956.1"/>
    <property type="molecule type" value="Genomic_DNA"/>
</dbReference>
<feature type="transmembrane region" description="Helical" evidence="2">
    <location>
        <begin position="78"/>
        <end position="100"/>
    </location>
</feature>
<dbReference type="Pfam" id="PF19877">
    <property type="entry name" value="DUF6350"/>
    <property type="match status" value="1"/>
</dbReference>
<keyword evidence="2" id="KW-0472">Membrane</keyword>
<feature type="transmembrane region" description="Helical" evidence="2">
    <location>
        <begin position="235"/>
        <end position="260"/>
    </location>
</feature>
<name>A0A1H7NHF5_9NOCA</name>
<accession>A0A1H7NHF5</accession>
<dbReference type="AlphaFoldDB" id="A0A1H7NHF5"/>
<feature type="transmembrane region" description="Helical" evidence="2">
    <location>
        <begin position="364"/>
        <end position="387"/>
    </location>
</feature>
<feature type="transmembrane region" description="Helical" evidence="2">
    <location>
        <begin position="39"/>
        <end position="58"/>
    </location>
</feature>
<organism evidence="3 4">
    <name type="scientific">Rhodococcus maanshanensis</name>
    <dbReference type="NCBI Taxonomy" id="183556"/>
    <lineage>
        <taxon>Bacteria</taxon>
        <taxon>Bacillati</taxon>
        <taxon>Actinomycetota</taxon>
        <taxon>Actinomycetes</taxon>
        <taxon>Mycobacteriales</taxon>
        <taxon>Nocardiaceae</taxon>
        <taxon>Rhodococcus</taxon>
    </lineage>
</organism>
<feature type="transmembrane region" description="Helical" evidence="2">
    <location>
        <begin position="156"/>
        <end position="179"/>
    </location>
</feature>
<keyword evidence="2" id="KW-0812">Transmembrane</keyword>